<comment type="subcellular location">
    <subcellularLocation>
        <location evidence="6">Nucleus</location>
        <location evidence="6">Nucleolus</location>
    </subcellularLocation>
    <subcellularLocation>
        <location evidence="6">Nucleus</location>
        <location evidence="6">Nucleoplasm</location>
    </subcellularLocation>
</comment>
<keyword evidence="1 6" id="KW-0690">Ribosome biogenesis</keyword>
<dbReference type="Pfam" id="PF00400">
    <property type="entry name" value="WD40"/>
    <property type="match status" value="3"/>
</dbReference>
<keyword evidence="5 6" id="KW-0539">Nucleus</keyword>
<dbReference type="InterPro" id="IPR012953">
    <property type="entry name" value="BOP1_N_dom"/>
</dbReference>
<feature type="domain" description="BOP1 N-terminal" evidence="9">
    <location>
        <begin position="180"/>
        <end position="446"/>
    </location>
</feature>
<dbReference type="GO" id="GO:0030687">
    <property type="term" value="C:preribosome, large subunit precursor"/>
    <property type="evidence" value="ECO:0007669"/>
    <property type="project" value="UniProtKB-UniRule"/>
</dbReference>
<organism evidence="10 11">
    <name type="scientific">Passalora fulva</name>
    <name type="common">Tomato leaf mold</name>
    <name type="synonym">Cladosporium fulvum</name>
    <dbReference type="NCBI Taxonomy" id="5499"/>
    <lineage>
        <taxon>Eukaryota</taxon>
        <taxon>Fungi</taxon>
        <taxon>Dikarya</taxon>
        <taxon>Ascomycota</taxon>
        <taxon>Pezizomycotina</taxon>
        <taxon>Dothideomycetes</taxon>
        <taxon>Dothideomycetidae</taxon>
        <taxon>Mycosphaerellales</taxon>
        <taxon>Mycosphaerellaceae</taxon>
        <taxon>Fulvia</taxon>
    </lineage>
</organism>
<keyword evidence="11" id="KW-1185">Reference proteome</keyword>
<evidence type="ECO:0000256" key="5">
    <source>
        <dbReference type="ARBA" id="ARBA00023242"/>
    </source>
</evidence>
<dbReference type="Pfam" id="PF08145">
    <property type="entry name" value="BOP1NT"/>
    <property type="match status" value="1"/>
</dbReference>
<dbReference type="InterPro" id="IPR028598">
    <property type="entry name" value="BOP1/Erb1"/>
</dbReference>
<keyword evidence="4" id="KW-0677">Repeat</keyword>
<dbReference type="HAMAP" id="MF_03027">
    <property type="entry name" value="BOP1"/>
    <property type="match status" value="1"/>
</dbReference>
<evidence type="ECO:0000256" key="7">
    <source>
        <dbReference type="PROSITE-ProRule" id="PRU00221"/>
    </source>
</evidence>
<feature type="repeat" description="WD" evidence="7">
    <location>
        <begin position="453"/>
        <end position="494"/>
    </location>
</feature>
<feature type="repeat" description="WD" evidence="7">
    <location>
        <begin position="729"/>
        <end position="760"/>
    </location>
</feature>
<dbReference type="InterPro" id="IPR036322">
    <property type="entry name" value="WD40_repeat_dom_sf"/>
</dbReference>
<sequence>MAQKAGQKRKVVEVPRPGSDSEDEGLGDVQLNGGFEAEESSQDDSEEEFDEDEEDEEDEDEEDEEDEEALEELDSDEIPSSEDEEDVRQQLRKLKTNGRPSTPPEKLMGSDTGRDISTISPDTRSKPLQHNEQPPNYRIEKDANGNERYVYGEIEPNYDSDDSDAPATSNTIGNIPLSYYDAYPHIGYDINGRRIARPAKGQALDSLLDSIDVPEGWTGLTDPTTGKPLVLNAEELETLKKLTRNEQPGDGYDPYPEYVEWFTGKHREEIMPLSAAPEPKRRFVPSMHEHKRVMKMVKAIKEGRIKPFREPTDEEREREEAAQEYANYDIWSNEVGRPDHIMNVPAPKLPPPGYEESYHPPPEYLPDRHEQKEWDEQDPEDRAKDFLPRDHAALRKVPGWDNFVSERMNRCLDLYLAPRVRRSKLNIDPESLLPKLPDPSELKPFPTFNDTTYLGHDGRVRCTAVDPAGRFIASGSDDGTVRLWSFGTGRQEGRIKLSSSDAVNVVAWRPIRNARPGNGPSEACVIAACCGDIVYFIIPPATEISGEVINASQEILDAGFGYAATNGSSGPTNVNKPSSATWSRPPTSMQDKGVFLTLTLRHSPKTLVWHRRGEYFATVCPEATSERSKAVAIHTLSKHMTQHPFRKLKGFAQTATFHPSRPLFFVATRQRIRIYDLQQQKLEKELQPGARYISSISLHPLGNNLLVSSYDKRLLWHDLDLGSTPYKTLRYHSKAIRQVKFHPTLPLFADASDDGTVQIFHGKVVGDSMENATVVPLKVLRGHKIKNDIGVMDLEWHPTEAWLVTSGADGTVRLWT</sequence>
<dbReference type="GO" id="GO:0070545">
    <property type="term" value="C:PeBoW complex"/>
    <property type="evidence" value="ECO:0007669"/>
    <property type="project" value="TreeGrafter"/>
</dbReference>
<evidence type="ECO:0000313" key="10">
    <source>
        <dbReference type="EMBL" id="UJO12754.1"/>
    </source>
</evidence>
<dbReference type="Proteomes" id="UP000756132">
    <property type="component" value="Chromosome 1"/>
</dbReference>
<feature type="repeat" description="WD" evidence="7">
    <location>
        <begin position="791"/>
        <end position="816"/>
    </location>
</feature>
<name>A0A9Q8L8H1_PASFU</name>
<evidence type="ECO:0000256" key="4">
    <source>
        <dbReference type="ARBA" id="ARBA00022737"/>
    </source>
</evidence>
<dbReference type="InterPro" id="IPR001680">
    <property type="entry name" value="WD40_rpt"/>
</dbReference>
<feature type="region of interest" description="Disordered" evidence="8">
    <location>
        <begin position="348"/>
        <end position="382"/>
    </location>
</feature>
<dbReference type="PROSITE" id="PS50294">
    <property type="entry name" value="WD_REPEATS_REGION"/>
    <property type="match status" value="2"/>
</dbReference>
<evidence type="ECO:0000256" key="3">
    <source>
        <dbReference type="ARBA" id="ARBA00022574"/>
    </source>
</evidence>
<feature type="region of interest" description="Disordered" evidence="8">
    <location>
        <begin position="1"/>
        <end position="146"/>
    </location>
</feature>
<keyword evidence="2 6" id="KW-0698">rRNA processing</keyword>
<dbReference type="OMA" id="MRPAKGE"/>
<evidence type="ECO:0000256" key="1">
    <source>
        <dbReference type="ARBA" id="ARBA00022517"/>
    </source>
</evidence>
<feature type="compositionally biased region" description="Polar residues" evidence="8">
    <location>
        <begin position="115"/>
        <end position="134"/>
    </location>
</feature>
<dbReference type="SMART" id="SM00320">
    <property type="entry name" value="WD40"/>
    <property type="match status" value="5"/>
</dbReference>
<feature type="compositionally biased region" description="Basic and acidic residues" evidence="8">
    <location>
        <begin position="365"/>
        <end position="382"/>
    </location>
</feature>
<evidence type="ECO:0000259" key="9">
    <source>
        <dbReference type="SMART" id="SM01035"/>
    </source>
</evidence>
<comment type="similarity">
    <text evidence="6">Belongs to the WD repeat BOP1/ERB1 family.</text>
</comment>
<reference evidence="10" key="2">
    <citation type="journal article" date="2022" name="Microb. Genom.">
        <title>A chromosome-scale genome assembly of the tomato pathogen Cladosporium fulvum reveals a compartmentalized genome architecture and the presence of a dispensable chromosome.</title>
        <authorList>
            <person name="Zaccaron A.Z."/>
            <person name="Chen L.H."/>
            <person name="Samaras A."/>
            <person name="Stergiopoulos I."/>
        </authorList>
    </citation>
    <scope>NUCLEOTIDE SEQUENCE</scope>
    <source>
        <strain evidence="10">Race5_Kim</strain>
    </source>
</reference>
<dbReference type="PANTHER" id="PTHR17605">
    <property type="entry name" value="RIBOSOME BIOGENESIS PROTEIN BOP1 BLOCK OF PROLIFERATION 1 PROTEIN"/>
    <property type="match status" value="1"/>
</dbReference>
<accession>A0A9Q8L8H1</accession>
<comment type="subunit">
    <text evidence="6">Component of the NOP7 complex, composed of ERB1, NOP7 and YTM1. Within the NOP7 complex ERB1 appears to interact directly with NOP7 and YTM1. The NOP7 complex also associates with the 66S pre-ribosome.</text>
</comment>
<dbReference type="Gene3D" id="2.130.10.10">
    <property type="entry name" value="YVTN repeat-like/Quinoprotein amine dehydrogenase"/>
    <property type="match status" value="1"/>
</dbReference>
<gene>
    <name evidence="6" type="primary">ERB1</name>
    <name evidence="10" type="ORF">CLAFUR5_00925</name>
</gene>
<dbReference type="OrthoDB" id="5571054at2759"/>
<dbReference type="GO" id="GO:0005654">
    <property type="term" value="C:nucleoplasm"/>
    <property type="evidence" value="ECO:0007669"/>
    <property type="project" value="UniProtKB-SubCell"/>
</dbReference>
<feature type="compositionally biased region" description="Acidic residues" evidence="8">
    <location>
        <begin position="36"/>
        <end position="86"/>
    </location>
</feature>
<proteinExistence type="inferred from homology"/>
<dbReference type="PANTHER" id="PTHR17605:SF0">
    <property type="entry name" value="RIBOSOME BIOGENESIS PROTEIN BOP1"/>
    <property type="match status" value="1"/>
</dbReference>
<dbReference type="EMBL" id="CP090163">
    <property type="protein sequence ID" value="UJO12754.1"/>
    <property type="molecule type" value="Genomic_DNA"/>
</dbReference>
<dbReference type="SMART" id="SM01035">
    <property type="entry name" value="BOP1NT"/>
    <property type="match status" value="1"/>
</dbReference>
<dbReference type="AlphaFoldDB" id="A0A9Q8L8H1"/>
<evidence type="ECO:0000256" key="2">
    <source>
        <dbReference type="ARBA" id="ARBA00022552"/>
    </source>
</evidence>
<dbReference type="GO" id="GO:0043021">
    <property type="term" value="F:ribonucleoprotein complex binding"/>
    <property type="evidence" value="ECO:0007669"/>
    <property type="project" value="UniProtKB-UniRule"/>
</dbReference>
<evidence type="ECO:0000313" key="11">
    <source>
        <dbReference type="Proteomes" id="UP000756132"/>
    </source>
</evidence>
<dbReference type="InterPro" id="IPR015943">
    <property type="entry name" value="WD40/YVTN_repeat-like_dom_sf"/>
</dbReference>
<dbReference type="PROSITE" id="PS50082">
    <property type="entry name" value="WD_REPEATS_2"/>
    <property type="match status" value="3"/>
</dbReference>
<dbReference type="GO" id="GO:0000463">
    <property type="term" value="P:maturation of LSU-rRNA from tricistronic rRNA transcript (SSU-rRNA, 5.8S rRNA, LSU-rRNA)"/>
    <property type="evidence" value="ECO:0007669"/>
    <property type="project" value="UniProtKB-UniRule"/>
</dbReference>
<evidence type="ECO:0000256" key="6">
    <source>
        <dbReference type="HAMAP-Rule" id="MF_03027"/>
    </source>
</evidence>
<dbReference type="FunFam" id="2.130.10.10:FF:000061">
    <property type="entry name" value="Ribosome biogenesis protein BOP1 homolog"/>
    <property type="match status" value="1"/>
</dbReference>
<comment type="function">
    <text evidence="6">Component of the NOP7 complex, which is required for maturation of the 25S and 5.8S ribosomal RNAs and formation of the 60S ribosome.</text>
</comment>
<evidence type="ECO:0000256" key="8">
    <source>
        <dbReference type="SAM" id="MobiDB-lite"/>
    </source>
</evidence>
<feature type="compositionally biased region" description="Pro residues" evidence="8">
    <location>
        <begin position="348"/>
        <end position="364"/>
    </location>
</feature>
<dbReference type="GO" id="GO:0000466">
    <property type="term" value="P:maturation of 5.8S rRNA from tricistronic rRNA transcript (SSU-rRNA, 5.8S rRNA, LSU-rRNA)"/>
    <property type="evidence" value="ECO:0007669"/>
    <property type="project" value="UniProtKB-UniRule"/>
</dbReference>
<dbReference type="SUPFAM" id="SSF50978">
    <property type="entry name" value="WD40 repeat-like"/>
    <property type="match status" value="1"/>
</dbReference>
<reference evidence="10" key="1">
    <citation type="submission" date="2021-12" db="EMBL/GenBank/DDBJ databases">
        <authorList>
            <person name="Zaccaron A."/>
            <person name="Stergiopoulos I."/>
        </authorList>
    </citation>
    <scope>NUCLEOTIDE SEQUENCE</scope>
    <source>
        <strain evidence="10">Race5_Kim</strain>
    </source>
</reference>
<keyword evidence="3 7" id="KW-0853">WD repeat</keyword>
<protein>
    <recommendedName>
        <fullName evidence="6">Ribosome biogenesis protein ERB1</fullName>
    </recommendedName>
    <alternativeName>
        <fullName evidence="6">Eukaryotic ribosome biogenesis protein 1</fullName>
    </alternativeName>
</protein>